<evidence type="ECO:0000256" key="1">
    <source>
        <dbReference type="SAM" id="MobiDB-lite"/>
    </source>
</evidence>
<dbReference type="AlphaFoldDB" id="A0A835YRF2"/>
<dbReference type="InterPro" id="IPR013087">
    <property type="entry name" value="Znf_C2H2_type"/>
</dbReference>
<protein>
    <recommendedName>
        <fullName evidence="2">C2H2-type domain-containing protein</fullName>
    </recommendedName>
</protein>
<feature type="region of interest" description="Disordered" evidence="1">
    <location>
        <begin position="1"/>
        <end position="24"/>
    </location>
</feature>
<proteinExistence type="predicted"/>
<gene>
    <name evidence="3" type="ORF">JKP88DRAFT_241749</name>
</gene>
<feature type="region of interest" description="Disordered" evidence="1">
    <location>
        <begin position="211"/>
        <end position="239"/>
    </location>
</feature>
<keyword evidence="4" id="KW-1185">Reference proteome</keyword>
<accession>A0A835YRF2</accession>
<evidence type="ECO:0000313" key="4">
    <source>
        <dbReference type="Proteomes" id="UP000664859"/>
    </source>
</evidence>
<sequence>MWAFWSPKRATSAEPCRPEATRSQTGRVIKSPIKTAGALRLTTVYLVDFENGCQKFVPAECFILGSPTCEDPAAVTSAVILFKAPFGRDADAAGTISDYWRSDTLVRVATCFTTNPEAADTHLVLAASSLMSRPPGPHPALQGLLLAPPEELNVRLVHGGDRRYGELGASLLKHGNFKSFGVMNGTRQRLGDPLAAPTAGARPAAAAVARNGGAGAAAPSGKRRMRVQASGPSDPREAFAQKMRKLQQRRSKRERKRAAVLAAQQSFLHCRECSLMCASVWALRAHMHEEHRDQLCACARCAAAAAPAAASAAAAAAAEGAPPPQPPPPLLFTAEELTAHMAQRHREYVCFTCARVPSFAMPFGLHAHQRALHGYTCPVCGERCLTLLAAAAHLRQTHSHDALGVWAPPRGVAAAADKSKLMSTARDVLSVAPPQRRLQSAAEVLRAHILSLCAVRVAREYRSLCSTVMTPQVTTLKGGRGGGFD</sequence>
<dbReference type="EMBL" id="JAFCMP010000445">
    <property type="protein sequence ID" value="KAG5179766.1"/>
    <property type="molecule type" value="Genomic_DNA"/>
</dbReference>
<evidence type="ECO:0000313" key="3">
    <source>
        <dbReference type="EMBL" id="KAG5179766.1"/>
    </source>
</evidence>
<dbReference type="Proteomes" id="UP000664859">
    <property type="component" value="Unassembled WGS sequence"/>
</dbReference>
<comment type="caution">
    <text evidence="3">The sequence shown here is derived from an EMBL/GenBank/DDBJ whole genome shotgun (WGS) entry which is preliminary data.</text>
</comment>
<evidence type="ECO:0000259" key="2">
    <source>
        <dbReference type="PROSITE" id="PS00028"/>
    </source>
</evidence>
<dbReference type="PROSITE" id="PS00028">
    <property type="entry name" value="ZINC_FINGER_C2H2_1"/>
    <property type="match status" value="1"/>
</dbReference>
<organism evidence="3 4">
    <name type="scientific">Tribonema minus</name>
    <dbReference type="NCBI Taxonomy" id="303371"/>
    <lineage>
        <taxon>Eukaryota</taxon>
        <taxon>Sar</taxon>
        <taxon>Stramenopiles</taxon>
        <taxon>Ochrophyta</taxon>
        <taxon>PX clade</taxon>
        <taxon>Xanthophyceae</taxon>
        <taxon>Tribonematales</taxon>
        <taxon>Tribonemataceae</taxon>
        <taxon>Tribonema</taxon>
    </lineage>
</organism>
<feature type="compositionally biased region" description="Low complexity" evidence="1">
    <location>
        <begin position="211"/>
        <end position="220"/>
    </location>
</feature>
<reference evidence="3" key="1">
    <citation type="submission" date="2021-02" db="EMBL/GenBank/DDBJ databases">
        <title>First Annotated Genome of the Yellow-green Alga Tribonema minus.</title>
        <authorList>
            <person name="Mahan K.M."/>
        </authorList>
    </citation>
    <scope>NUCLEOTIDE SEQUENCE</scope>
    <source>
        <strain evidence="3">UTEX B ZZ1240</strain>
    </source>
</reference>
<name>A0A835YRF2_9STRA</name>
<feature type="domain" description="C2H2-type" evidence="2">
    <location>
        <begin position="377"/>
        <end position="398"/>
    </location>
</feature>
<dbReference type="SMART" id="SM00355">
    <property type="entry name" value="ZnF_C2H2"/>
    <property type="match status" value="3"/>
</dbReference>